<name>H3NQZ4_9FIRM</name>
<dbReference type="Proteomes" id="UP000004191">
    <property type="component" value="Unassembled WGS sequence"/>
</dbReference>
<accession>H3NQZ4</accession>
<reference evidence="1 2" key="1">
    <citation type="submission" date="2012-01" db="EMBL/GenBank/DDBJ databases">
        <title>The Genome Sequence of Helcococcus kunzii ATCC 51366.</title>
        <authorList>
            <consortium name="The Broad Institute Genome Sequencing Platform"/>
            <person name="Earl A."/>
            <person name="Ward D."/>
            <person name="Feldgarden M."/>
            <person name="Gevers D."/>
            <person name="Huys G."/>
            <person name="Young S.K."/>
            <person name="Zeng Q."/>
            <person name="Gargeya S."/>
            <person name="Fitzgerald M."/>
            <person name="Haas B."/>
            <person name="Abouelleil A."/>
            <person name="Alvarado L."/>
            <person name="Arachchi H.M."/>
            <person name="Berlin A."/>
            <person name="Chapman S.B."/>
            <person name="Gearin G."/>
            <person name="Goldberg J."/>
            <person name="Griggs A."/>
            <person name="Gujja S."/>
            <person name="Hansen M."/>
            <person name="Heiman D."/>
            <person name="Howarth C."/>
            <person name="Larimer J."/>
            <person name="Lui A."/>
            <person name="MacDonald P.J.P."/>
            <person name="McCowen C."/>
            <person name="Montmayeur A."/>
            <person name="Murphy C."/>
            <person name="Neiman D."/>
            <person name="Pearson M."/>
            <person name="Priest M."/>
            <person name="Roberts A."/>
            <person name="Saif S."/>
            <person name="Shea T."/>
            <person name="Sisk P."/>
            <person name="Stolte C."/>
            <person name="Sykes S."/>
            <person name="Wortman J."/>
            <person name="Nusbaum C."/>
            <person name="Birren B."/>
        </authorList>
    </citation>
    <scope>NUCLEOTIDE SEQUENCE [LARGE SCALE GENOMIC DNA]</scope>
    <source>
        <strain evidence="1 2">ATCC 51366</strain>
    </source>
</reference>
<dbReference type="RefSeq" id="WP_005399269.1">
    <property type="nucleotide sequence ID" value="NZ_JH601089.1"/>
</dbReference>
<protein>
    <submittedName>
        <fullName evidence="1">Uncharacterized protein</fullName>
    </submittedName>
</protein>
<organism evidence="1 2">
    <name type="scientific">Helcococcus kunzii ATCC 51366</name>
    <dbReference type="NCBI Taxonomy" id="883114"/>
    <lineage>
        <taxon>Bacteria</taxon>
        <taxon>Bacillati</taxon>
        <taxon>Bacillota</taxon>
        <taxon>Tissierellia</taxon>
        <taxon>Tissierellales</taxon>
        <taxon>Peptoniphilaceae</taxon>
        <taxon>Helcococcus</taxon>
    </lineage>
</organism>
<dbReference type="OrthoDB" id="1692853at2"/>
<proteinExistence type="predicted"/>
<dbReference type="EMBL" id="AGEI01000032">
    <property type="protein sequence ID" value="EHR31942.1"/>
    <property type="molecule type" value="Genomic_DNA"/>
</dbReference>
<dbReference type="HOGENOM" id="CLU_1347370_0_0_9"/>
<evidence type="ECO:0000313" key="2">
    <source>
        <dbReference type="Proteomes" id="UP000004191"/>
    </source>
</evidence>
<dbReference type="eggNOG" id="ENOG5033GGG">
    <property type="taxonomic scope" value="Bacteria"/>
</dbReference>
<dbReference type="AlphaFoldDB" id="H3NQZ4"/>
<dbReference type="GeneID" id="96999681"/>
<dbReference type="STRING" id="883114.HMPREF9709_01755"/>
<sequence length="203" mass="24314">MYYLYEWITENIMILDTHFMKIKEIEGDYCYIIAHHIKNKSIIEETVKKLLTGGFKYFNIFGEQSLEWEKIILKYSREKVIVEASKVANNELTYNLAMFSEEFPDKKHIVISDDEFFTQYLVDDFKEIIKGNASFTTKDWRILRNGLEFTYNGKDSIVIVDREVTIGFINDQRTYLSIFKGFRDKIFDGKSFYEIWEEIRDNM</sequence>
<keyword evidence="2" id="KW-1185">Reference proteome</keyword>
<comment type="caution">
    <text evidence="1">The sequence shown here is derived from an EMBL/GenBank/DDBJ whole genome shotgun (WGS) entry which is preliminary data.</text>
</comment>
<gene>
    <name evidence="1" type="ORF">HMPREF9709_01755</name>
</gene>
<evidence type="ECO:0000313" key="1">
    <source>
        <dbReference type="EMBL" id="EHR31942.1"/>
    </source>
</evidence>